<feature type="region of interest" description="Disordered" evidence="1">
    <location>
        <begin position="1"/>
        <end position="79"/>
    </location>
</feature>
<organism evidence="2 3">
    <name type="scientific">Caerostris darwini</name>
    <dbReference type="NCBI Taxonomy" id="1538125"/>
    <lineage>
        <taxon>Eukaryota</taxon>
        <taxon>Metazoa</taxon>
        <taxon>Ecdysozoa</taxon>
        <taxon>Arthropoda</taxon>
        <taxon>Chelicerata</taxon>
        <taxon>Arachnida</taxon>
        <taxon>Araneae</taxon>
        <taxon>Araneomorphae</taxon>
        <taxon>Entelegynae</taxon>
        <taxon>Araneoidea</taxon>
        <taxon>Araneidae</taxon>
        <taxon>Caerostris</taxon>
    </lineage>
</organism>
<evidence type="ECO:0000256" key="1">
    <source>
        <dbReference type="SAM" id="MobiDB-lite"/>
    </source>
</evidence>
<sequence>MQDSSYWMSQNPSSPSSRITTPSRRTEVLTRVAEGRSTEGRSVGRPQPSATEVQRQKAWPREVRNAHLDPPTRPPTQCQQTGFNIVSLAFRELFSFA</sequence>
<keyword evidence="3" id="KW-1185">Reference proteome</keyword>
<dbReference type="EMBL" id="BPLQ01014725">
    <property type="protein sequence ID" value="GIY82571.1"/>
    <property type="molecule type" value="Genomic_DNA"/>
</dbReference>
<comment type="caution">
    <text evidence="2">The sequence shown here is derived from an EMBL/GenBank/DDBJ whole genome shotgun (WGS) entry which is preliminary data.</text>
</comment>
<gene>
    <name evidence="2" type="ORF">CDAR_488521</name>
</gene>
<accession>A0AAV4WJ69</accession>
<dbReference type="Proteomes" id="UP001054837">
    <property type="component" value="Unassembled WGS sequence"/>
</dbReference>
<evidence type="ECO:0000313" key="2">
    <source>
        <dbReference type="EMBL" id="GIY82571.1"/>
    </source>
</evidence>
<reference evidence="2 3" key="1">
    <citation type="submission" date="2021-06" db="EMBL/GenBank/DDBJ databases">
        <title>Caerostris darwini draft genome.</title>
        <authorList>
            <person name="Kono N."/>
            <person name="Arakawa K."/>
        </authorList>
    </citation>
    <scope>NUCLEOTIDE SEQUENCE [LARGE SCALE GENOMIC DNA]</scope>
</reference>
<proteinExistence type="predicted"/>
<evidence type="ECO:0000313" key="3">
    <source>
        <dbReference type="Proteomes" id="UP001054837"/>
    </source>
</evidence>
<protein>
    <submittedName>
        <fullName evidence="2">Uncharacterized protein</fullName>
    </submittedName>
</protein>
<feature type="compositionally biased region" description="Basic and acidic residues" evidence="1">
    <location>
        <begin position="24"/>
        <end position="39"/>
    </location>
</feature>
<feature type="compositionally biased region" description="Polar residues" evidence="1">
    <location>
        <begin position="1"/>
        <end position="11"/>
    </location>
</feature>
<name>A0AAV4WJ69_9ARAC</name>
<dbReference type="AlphaFoldDB" id="A0AAV4WJ69"/>
<feature type="compositionally biased region" description="Low complexity" evidence="1">
    <location>
        <begin position="12"/>
        <end position="23"/>
    </location>
</feature>